<accession>A0ABQ9XY28</accession>
<evidence type="ECO:0000256" key="1">
    <source>
        <dbReference type="SAM" id="MobiDB-lite"/>
    </source>
</evidence>
<feature type="region of interest" description="Disordered" evidence="1">
    <location>
        <begin position="129"/>
        <end position="157"/>
    </location>
</feature>
<evidence type="ECO:0000313" key="3">
    <source>
        <dbReference type="Proteomes" id="UP001281761"/>
    </source>
</evidence>
<dbReference type="Proteomes" id="UP001281761">
    <property type="component" value="Unassembled WGS sequence"/>
</dbReference>
<feature type="region of interest" description="Disordered" evidence="1">
    <location>
        <begin position="792"/>
        <end position="818"/>
    </location>
</feature>
<organism evidence="2 3">
    <name type="scientific">Blattamonas nauphoetae</name>
    <dbReference type="NCBI Taxonomy" id="2049346"/>
    <lineage>
        <taxon>Eukaryota</taxon>
        <taxon>Metamonada</taxon>
        <taxon>Preaxostyla</taxon>
        <taxon>Oxymonadida</taxon>
        <taxon>Blattamonas</taxon>
    </lineage>
</organism>
<name>A0ABQ9XY28_9EUKA</name>
<feature type="region of interest" description="Disordered" evidence="1">
    <location>
        <begin position="431"/>
        <end position="472"/>
    </location>
</feature>
<feature type="region of interest" description="Disordered" evidence="1">
    <location>
        <begin position="702"/>
        <end position="724"/>
    </location>
</feature>
<evidence type="ECO:0000313" key="2">
    <source>
        <dbReference type="EMBL" id="KAK2956403.1"/>
    </source>
</evidence>
<keyword evidence="3" id="KW-1185">Reference proteome</keyword>
<feature type="compositionally biased region" description="Basic and acidic residues" evidence="1">
    <location>
        <begin position="135"/>
        <end position="150"/>
    </location>
</feature>
<feature type="region of interest" description="Disordered" evidence="1">
    <location>
        <begin position="1"/>
        <end position="80"/>
    </location>
</feature>
<dbReference type="EMBL" id="JARBJD010000056">
    <property type="protein sequence ID" value="KAK2956403.1"/>
    <property type="molecule type" value="Genomic_DNA"/>
</dbReference>
<feature type="region of interest" description="Disordered" evidence="1">
    <location>
        <begin position="229"/>
        <end position="268"/>
    </location>
</feature>
<feature type="compositionally biased region" description="Basic residues" evidence="1">
    <location>
        <begin position="63"/>
        <end position="72"/>
    </location>
</feature>
<feature type="region of interest" description="Disordered" evidence="1">
    <location>
        <begin position="304"/>
        <end position="329"/>
    </location>
</feature>
<feature type="region of interest" description="Disordered" evidence="1">
    <location>
        <begin position="600"/>
        <end position="623"/>
    </location>
</feature>
<reference evidence="2 3" key="1">
    <citation type="journal article" date="2022" name="bioRxiv">
        <title>Genomics of Preaxostyla Flagellates Illuminates Evolutionary Transitions and the Path Towards Mitochondrial Loss.</title>
        <authorList>
            <person name="Novak L.V.F."/>
            <person name="Treitli S.C."/>
            <person name="Pyrih J."/>
            <person name="Halakuc P."/>
            <person name="Pipaliya S.V."/>
            <person name="Vacek V."/>
            <person name="Brzon O."/>
            <person name="Soukal P."/>
            <person name="Eme L."/>
            <person name="Dacks J.B."/>
            <person name="Karnkowska A."/>
            <person name="Elias M."/>
            <person name="Hampl V."/>
        </authorList>
    </citation>
    <scope>NUCLEOTIDE SEQUENCE [LARGE SCALE GENOMIC DNA]</scope>
    <source>
        <strain evidence="2">NAU3</strain>
        <tissue evidence="2">Gut</tissue>
    </source>
</reference>
<feature type="compositionally biased region" description="Low complexity" evidence="1">
    <location>
        <begin position="705"/>
        <end position="721"/>
    </location>
</feature>
<gene>
    <name evidence="2" type="ORF">BLNAU_8626</name>
</gene>
<feature type="compositionally biased region" description="Low complexity" evidence="1">
    <location>
        <begin position="437"/>
        <end position="472"/>
    </location>
</feature>
<evidence type="ECO:0008006" key="4">
    <source>
        <dbReference type="Google" id="ProtNLM"/>
    </source>
</evidence>
<protein>
    <recommendedName>
        <fullName evidence="4">Wings apart-like protein C-terminal domain-containing protein</fullName>
    </recommendedName>
</protein>
<comment type="caution">
    <text evidence="2">The sequence shown here is derived from an EMBL/GenBank/DDBJ whole genome shotgun (WGS) entry which is preliminary data.</text>
</comment>
<sequence>MFQHRPFVSEDQPEEVPRTKTFSKFTKQAPPDPFTSVISLPTRPKRVQDPVETIQQRSQPGSPKKKVTRPRKQLPIPKVISAPVPSASSIHRTFTAIPLVEEESDSSKPVSPESVFDFTPSTTIDLSRPFNFQSAEHKYSGPKADRKRSLTSESLSEKISLSKGATIKITTEEEALRRRESSLSEEITQQLFKRKVSTRKSKSLSSTKLITHVDVSDQQHDLFDSLQSASEFDFPDSPPLNDPTLERSQDLNVSHGESHGDLSDDSTELSIPAFLRNSPEKPKRDIPIALENLLNDNPSSYLSKILSKGLPPPQKRKRPHPTESQTLRSEPVWKLYKDGGERTLPPEEREKIEQQRSKYFEEMYEKKQAKLEAELAKRRPIPTKSETAPSLILTSTFSLVENGVSSQVAHDAMFQIEALIASLSRTNNPISPKGIASTPSSPPSSLFFRTSSRNSQDRPLSPTSPLLSDPFDFSLSSPRPLDQSDPLTPSQRRSVMFSLLAIIVPRNKDAHFLKSQQNVMKVKGIYRRLAELIRMILLKWVKEDGDDESTGSNSQSPFHTPKTPADDCDELELCVALSLLLFLSLDSSLHYLIDGSDTHSPSPLVSPTPSPTQAAQFQSRQPTPTLPPTPLLSLFMKLLSSPLFLTALTSSSPSSLSISSLSELATALDSLFNANFVGGVEELAKKERTALSPALLIEKPLQRTKSSASSKRSSPNSQSKKQTIILDASDDSSPLLISTTTPSPLSSSTLNIPLFLIFGQIFFRLSQTLQPLHDLDKQPTFQIHVDAPWATRPTQTKKDDGNNITKLMDGQNGQKKKESGPISFLSVVSRFADWALSPLLSPLRQTSDSLLGSLSPTWPLPTSSSHHLFGSFHSSSLPSSLNLEFLLVLESVLNICFPLTETPNPQDSSSVHPFVASGHLSTNDIVTRDFLQQLLTISSTALLVYISSHTTPTHSTSALAEITTPTKLTNKGSTTQEEGSTNRTQIREQSVVVLNQALQTIVNISHSLPSSILLSLFTQPQTSYPVSSQLPTDEQVLISNIPTLLVLLLHPTSPLFSASSDSLSIDMMIASLAGLINLAQQAQTLSPMIHSPQPSKDQMEAFSGISPIAASLLCLFSALATLSETADSSPSQSMVSSYSALLVGIFLWTLGRDGVKHEHLQNLVNQNSENQTPNLTIPLNEILRTVQEFKTIHSLLGLSSKKLDDLFEYAIGALEEFGGGE</sequence>
<proteinExistence type="predicted"/>